<dbReference type="GO" id="GO:0005737">
    <property type="term" value="C:cytoplasm"/>
    <property type="evidence" value="ECO:0007669"/>
    <property type="project" value="TreeGrafter"/>
</dbReference>
<dbReference type="NCBIfam" id="TIGR01733">
    <property type="entry name" value="AA-adenyl-dom"/>
    <property type="match status" value="1"/>
</dbReference>
<name>A0A0D2MTJ4_HYPSF</name>
<dbReference type="InterPro" id="IPR000873">
    <property type="entry name" value="AMP-dep_synth/lig_dom"/>
</dbReference>
<protein>
    <recommendedName>
        <fullName evidence="5">Carrier domain-containing protein</fullName>
    </recommendedName>
</protein>
<keyword evidence="1" id="KW-0596">Phosphopantetheine</keyword>
<organism evidence="6 7">
    <name type="scientific">Hypholoma sublateritium (strain FD-334 SS-4)</name>
    <dbReference type="NCBI Taxonomy" id="945553"/>
    <lineage>
        <taxon>Eukaryota</taxon>
        <taxon>Fungi</taxon>
        <taxon>Dikarya</taxon>
        <taxon>Basidiomycota</taxon>
        <taxon>Agaricomycotina</taxon>
        <taxon>Agaricomycetes</taxon>
        <taxon>Agaricomycetidae</taxon>
        <taxon>Agaricales</taxon>
        <taxon>Agaricineae</taxon>
        <taxon>Strophariaceae</taxon>
        <taxon>Hypholoma</taxon>
    </lineage>
</organism>
<sequence>MHSLNGYAFSEWPDLSADRSPSNSVEIASKMLPPLGHLGENMTIPFITLVVARTIGAYCGTNDLLLSLTANQNGTAQVLRLTWNDDQTWEECIAGVKDVISDAPKQPIRLSTSELRDTLSLSASQYPCLALCQFGQPNSASNSEYPVVFSYDVSSGTLELSASMAVLHPTVATQIVEQIHGLVTRALDQPLSKITPIALLPSKLMSISERGTDETMVEAYSHLAPVSFAPDYLTLRAKDMPGTTAVRWYPELSLDSPKQHFESISYIELEKKANQIAHWLLRNGLQREDRVGVCMERNLSFHAAMMGIMRAGGCYVPIDPELPLERKVYIAKDANAAFVLTSSQITTLDVFGSMTRYIEDELVQLEISRESDSAVDFMKPDGLAYLLYTSGTTGNPKGCLLTHRGLSQAILALSSTAADVRMDNIHDGRYLAVASIAFDVHLAETIVPFALGMPLISARRSQLLENLPIYVNKLGVTHLGIVPSLIEATLNAAQGEDGDEIALRYIASGGEKMSDSILDKWANHPQVRLANFYGPSEVTIGCCARFMTSATPRANIGRALASVSAYVVDADMNILLRGSVGELVVEGPLVGRGYQGRPDLTEKVFVEWPRTGCWSYRTGDLVRMMPDSTLEILGRIDTQIKLRGVRIESEGISAIIRSAVPQCESLSLDVTTILAKHPVINVEQLVSVFSWDKSVSISTRKSKKPEIVTPPFGMIKSIKAKCENELPGYMRPAHFIPLSWLPLSSNGKADAKLLTQLFCGLDIEVLAKVAVGEDSKDSRPCTDIENRIFEVLQKHVTLPFDKPHPELNVFECGLDSMAVIRFSTELKDIFKAKISASAIMKGPRISEIASYLQSLQATYLSRAVSFTSSVSDLNADPTLPYNPSQIEAILPPFTVQEGVLARSSDSDSLYVQHVVLSLNAHISMPQVRNAWSSVVSRHPILRTIFNFGRALSQIVLKPNVGELNWKDHALSSPLADSSFGDYFLQGEGSNVAKEINRTLSSVPPYRLSAYTSPTQKFLVLSIHHALFDGISLPLIFREVEQKHLGQNCAPPSSSLDILAHISSIDHNDAKNFWVEYFSGFSWTQPALIPSSPHTTQRHVVQFQSSLSSLKVLSASQQATLQALLTSSFALLLARDVYKCRDVTFGVLRSGRLLPIDNIDEAICPLVSVVPTRVNFDNLETSLQTIQQGISSIVEFEHLPLGKVQTWVRPGRPLFDILFSLSVDKSSSNDLWNVIESEPPKADYPLAVEVVLNLENDSLLVQAAWINNPQDEAILTCLRELEATVHGLATNPAFYIMQSLADIPRVVYRRKVEPHKETLVKSEIAHANPELLDKLRYIIADFLQVQPTILAPSTSFISMGLDSIKSVGLSKVITMCGHPVSSTNVLRNASLQQLVSYILSQSCNSDAEKDFDAARKSVVIVDKSITAEIFSHNIKFEDDDVVVLFPTTALQSGMLSQTVSSRGKLYLHSFPLRMSGSFDVAQLHAAWSTAVRNFSVLRTSFHFSTECGVWVQAIHSHATLDWAEKVVKSIDEYNEALQSFLGTINLDDEAGFKHPPFWVRLFNHGTTGSTVVFAMHHALYDGVSIGLLVNAVEEFYHSRSCHYDKQFHEVLPDILLQQRDGVDFWVKKVARFTPKRFQRVRSLQNSTSVTLERSIPLDASRVKAALSEASVTMQCVSQAAWAKVMGKYTGVPDIVFGHTVSGRSIPGAEDVIGPVLNTIPCCVRLERDIQTIQFLRNIHQANLDALPYQQAATRAIQKALKVDALWDTLFLFQSVENQPRAEDCAKIWTFDENSGDKDAKIQYPLNIEILHCDTGIIVKCASDPDFVGPGDLDMMLTDLEKFFVDIFDRLHDRAFSDLDIFVNDSRLDATVKAQEIPQMQALGSLPSTFISDIDPSIYEPILTSLTNAPRSLIRPETNLVTIGIDSISAIQISGRFRRAGMILSASDVVSSATIGQMVTKIRLMDTFVPKSRSDSSVISEVSDAEKAAIMRHLNLQSSNIERISFASSGMQWLIGMWSKSSRTRYQHAFPFELAQDIDRDMMKASWFGLVDRHPILRSTFICADGYHESRIVIFNKSAPETWSEEYVPVENFYSSVLERMKSLVRNPIPTSQPQARALFFYSDSHAYLILHLHHFQYDAWSLRLLIDDLTCLYSGTKSTVSNDMDLFLGYCSSFNQQQLEEQRSYWRKSFPLEFKPTFFPVLKSNARSHRPNERLVRTNTSCIHNASRLDERARSLGVSLPSVFLASWAHIQGQVTKASSSTFGLWHSGRTSALDDIENLAIPCMNVLPMHVSSIRQKSALELAADILIDLRKRTSVIEQSNQVRVNEWVGTSKEPMCNVFINIIKIGPDVSSNNLFLRPANAPYFVPAETIGSDNFTSVCLDIAHVIRDDLFIDFATLDKTDTVMMSIDSAAYLMDEDHADDLMLRWSEGVRRILGVV</sequence>
<dbReference type="PANTHER" id="PTHR45527">
    <property type="entry name" value="NONRIBOSOMAL PEPTIDE SYNTHETASE"/>
    <property type="match status" value="1"/>
</dbReference>
<dbReference type="GO" id="GO:0044550">
    <property type="term" value="P:secondary metabolite biosynthetic process"/>
    <property type="evidence" value="ECO:0007669"/>
    <property type="project" value="TreeGrafter"/>
</dbReference>
<dbReference type="EMBL" id="KN817524">
    <property type="protein sequence ID" value="KJA27343.1"/>
    <property type="molecule type" value="Genomic_DNA"/>
</dbReference>
<dbReference type="InterPro" id="IPR009081">
    <property type="entry name" value="PP-bd_ACP"/>
</dbReference>
<dbReference type="GO" id="GO:0016874">
    <property type="term" value="F:ligase activity"/>
    <property type="evidence" value="ECO:0007669"/>
    <property type="project" value="UniProtKB-KW"/>
</dbReference>
<evidence type="ECO:0000256" key="1">
    <source>
        <dbReference type="ARBA" id="ARBA00022450"/>
    </source>
</evidence>
<dbReference type="Gene3D" id="3.30.559.30">
    <property type="entry name" value="Nonribosomal peptide synthetase, condensation domain"/>
    <property type="match status" value="3"/>
</dbReference>
<dbReference type="PROSITE" id="PS00455">
    <property type="entry name" value="AMP_BINDING"/>
    <property type="match status" value="1"/>
</dbReference>
<dbReference type="PROSITE" id="PS50075">
    <property type="entry name" value="CARRIER"/>
    <property type="match status" value="2"/>
</dbReference>
<dbReference type="OMA" id="DVHICEM"/>
<dbReference type="Pfam" id="PF00668">
    <property type="entry name" value="Condensation"/>
    <property type="match status" value="3"/>
</dbReference>
<dbReference type="InterPro" id="IPR036736">
    <property type="entry name" value="ACP-like_sf"/>
</dbReference>
<dbReference type="STRING" id="945553.A0A0D2MTJ4"/>
<keyword evidence="3" id="KW-0436">Ligase</keyword>
<evidence type="ECO:0000256" key="4">
    <source>
        <dbReference type="ARBA" id="ARBA00023268"/>
    </source>
</evidence>
<dbReference type="InterPro" id="IPR001242">
    <property type="entry name" value="Condensation_dom"/>
</dbReference>
<dbReference type="Gene3D" id="3.30.559.10">
    <property type="entry name" value="Chloramphenicol acetyltransferase-like domain"/>
    <property type="match status" value="3"/>
</dbReference>
<dbReference type="GO" id="GO:0043041">
    <property type="term" value="P:amino acid activation for nonribosomal peptide biosynthetic process"/>
    <property type="evidence" value="ECO:0007669"/>
    <property type="project" value="TreeGrafter"/>
</dbReference>
<dbReference type="Gene3D" id="1.10.1200.10">
    <property type="entry name" value="ACP-like"/>
    <property type="match status" value="3"/>
</dbReference>
<dbReference type="PROSITE" id="PS00012">
    <property type="entry name" value="PHOSPHOPANTETHEINE"/>
    <property type="match status" value="1"/>
</dbReference>
<dbReference type="OrthoDB" id="416786at2759"/>
<dbReference type="GO" id="GO:0031177">
    <property type="term" value="F:phosphopantetheine binding"/>
    <property type="evidence" value="ECO:0007669"/>
    <property type="project" value="TreeGrafter"/>
</dbReference>
<gene>
    <name evidence="6" type="ORF">HYPSUDRAFT_63026</name>
</gene>
<dbReference type="SUPFAM" id="SSF47336">
    <property type="entry name" value="ACP-like"/>
    <property type="match status" value="3"/>
</dbReference>
<keyword evidence="7" id="KW-1185">Reference proteome</keyword>
<evidence type="ECO:0000313" key="7">
    <source>
        <dbReference type="Proteomes" id="UP000054270"/>
    </source>
</evidence>
<evidence type="ECO:0000313" key="6">
    <source>
        <dbReference type="EMBL" id="KJA27343.1"/>
    </source>
</evidence>
<accession>A0A0D2MTJ4</accession>
<dbReference type="InterPro" id="IPR006162">
    <property type="entry name" value="Ppantetheine_attach_site"/>
</dbReference>
<dbReference type="InterPro" id="IPR042099">
    <property type="entry name" value="ANL_N_sf"/>
</dbReference>
<keyword evidence="4" id="KW-0511">Multifunctional enzyme</keyword>
<evidence type="ECO:0000256" key="2">
    <source>
        <dbReference type="ARBA" id="ARBA00022553"/>
    </source>
</evidence>
<dbReference type="Gene3D" id="3.40.50.12780">
    <property type="entry name" value="N-terminal domain of ligase-like"/>
    <property type="match status" value="1"/>
</dbReference>
<evidence type="ECO:0000259" key="5">
    <source>
        <dbReference type="PROSITE" id="PS50075"/>
    </source>
</evidence>
<evidence type="ECO:0000256" key="3">
    <source>
        <dbReference type="ARBA" id="ARBA00022598"/>
    </source>
</evidence>
<dbReference type="Proteomes" id="UP000054270">
    <property type="component" value="Unassembled WGS sequence"/>
</dbReference>
<feature type="domain" description="Carrier" evidence="5">
    <location>
        <begin position="1328"/>
        <end position="1401"/>
    </location>
</feature>
<dbReference type="SUPFAM" id="SSF56801">
    <property type="entry name" value="Acetyl-CoA synthetase-like"/>
    <property type="match status" value="1"/>
</dbReference>
<dbReference type="InterPro" id="IPR010071">
    <property type="entry name" value="AA_adenyl_dom"/>
</dbReference>
<dbReference type="Gene3D" id="3.30.300.30">
    <property type="match status" value="1"/>
</dbReference>
<dbReference type="PANTHER" id="PTHR45527:SF1">
    <property type="entry name" value="FATTY ACID SYNTHASE"/>
    <property type="match status" value="1"/>
</dbReference>
<dbReference type="Pfam" id="PF00501">
    <property type="entry name" value="AMP-binding"/>
    <property type="match status" value="1"/>
</dbReference>
<proteinExistence type="predicted"/>
<dbReference type="SUPFAM" id="SSF52777">
    <property type="entry name" value="CoA-dependent acyltransferases"/>
    <property type="match status" value="6"/>
</dbReference>
<dbReference type="Pfam" id="PF00550">
    <property type="entry name" value="PP-binding"/>
    <property type="match status" value="3"/>
</dbReference>
<feature type="domain" description="Carrier" evidence="5">
    <location>
        <begin position="782"/>
        <end position="856"/>
    </location>
</feature>
<dbReference type="InterPro" id="IPR023213">
    <property type="entry name" value="CAT-like_dom_sf"/>
</dbReference>
<dbReference type="InterPro" id="IPR020845">
    <property type="entry name" value="AMP-binding_CS"/>
</dbReference>
<keyword evidence="2" id="KW-0597">Phosphoprotein</keyword>
<reference evidence="7" key="1">
    <citation type="submission" date="2014-04" db="EMBL/GenBank/DDBJ databases">
        <title>Evolutionary Origins and Diversification of the Mycorrhizal Mutualists.</title>
        <authorList>
            <consortium name="DOE Joint Genome Institute"/>
            <consortium name="Mycorrhizal Genomics Consortium"/>
            <person name="Kohler A."/>
            <person name="Kuo A."/>
            <person name="Nagy L.G."/>
            <person name="Floudas D."/>
            <person name="Copeland A."/>
            <person name="Barry K.W."/>
            <person name="Cichocki N."/>
            <person name="Veneault-Fourrey C."/>
            <person name="LaButti K."/>
            <person name="Lindquist E.A."/>
            <person name="Lipzen A."/>
            <person name="Lundell T."/>
            <person name="Morin E."/>
            <person name="Murat C."/>
            <person name="Riley R."/>
            <person name="Ohm R."/>
            <person name="Sun H."/>
            <person name="Tunlid A."/>
            <person name="Henrissat B."/>
            <person name="Grigoriev I.V."/>
            <person name="Hibbett D.S."/>
            <person name="Martin F."/>
        </authorList>
    </citation>
    <scope>NUCLEOTIDE SEQUENCE [LARGE SCALE GENOMIC DNA]</scope>
    <source>
        <strain evidence="7">FD-334 SS-4</strain>
    </source>
</reference>
<dbReference type="InterPro" id="IPR045851">
    <property type="entry name" value="AMP-bd_C_sf"/>
</dbReference>